<evidence type="ECO:0000256" key="2">
    <source>
        <dbReference type="ARBA" id="ARBA00001958"/>
    </source>
</evidence>
<dbReference type="PANTHER" id="PTHR34265:SF1">
    <property type="entry name" value="TYPE III PANTOTHENATE KINASE"/>
    <property type="match status" value="1"/>
</dbReference>
<keyword evidence="7 16" id="KW-0963">Cytoplasm</keyword>
<keyword evidence="12 16" id="KW-0630">Potassium</keyword>
<keyword evidence="16" id="KW-0479">Metal-binding</keyword>
<dbReference type="NCBIfam" id="NF009855">
    <property type="entry name" value="PRK13321.1"/>
    <property type="match status" value="1"/>
</dbReference>
<comment type="catalytic activity">
    <reaction evidence="1 16">
        <text>(R)-pantothenate + ATP = (R)-4'-phosphopantothenate + ADP + H(+)</text>
        <dbReference type="Rhea" id="RHEA:16373"/>
        <dbReference type="ChEBI" id="CHEBI:10986"/>
        <dbReference type="ChEBI" id="CHEBI:15378"/>
        <dbReference type="ChEBI" id="CHEBI:29032"/>
        <dbReference type="ChEBI" id="CHEBI:30616"/>
        <dbReference type="ChEBI" id="CHEBI:456216"/>
        <dbReference type="EC" id="2.7.1.33"/>
    </reaction>
</comment>
<evidence type="ECO:0000256" key="10">
    <source>
        <dbReference type="ARBA" id="ARBA00022777"/>
    </source>
</evidence>
<evidence type="ECO:0000256" key="4">
    <source>
        <dbReference type="ARBA" id="ARBA00005225"/>
    </source>
</evidence>
<dbReference type="Proteomes" id="UP000582837">
    <property type="component" value="Unassembled WGS sequence"/>
</dbReference>
<evidence type="ECO:0000256" key="1">
    <source>
        <dbReference type="ARBA" id="ARBA00001206"/>
    </source>
</evidence>
<dbReference type="InterPro" id="IPR004619">
    <property type="entry name" value="Type_III_PanK"/>
</dbReference>
<keyword evidence="9 16" id="KW-0547">Nucleotide-binding</keyword>
<evidence type="ECO:0000256" key="14">
    <source>
        <dbReference type="ARBA" id="ARBA00038036"/>
    </source>
</evidence>
<keyword evidence="10 16" id="KW-0418">Kinase</keyword>
<evidence type="ECO:0000256" key="15">
    <source>
        <dbReference type="ARBA" id="ARBA00040883"/>
    </source>
</evidence>
<evidence type="ECO:0000256" key="3">
    <source>
        <dbReference type="ARBA" id="ARBA00004496"/>
    </source>
</evidence>
<dbReference type="GO" id="GO:0005524">
    <property type="term" value="F:ATP binding"/>
    <property type="evidence" value="ECO:0007669"/>
    <property type="project" value="UniProtKB-UniRule"/>
</dbReference>
<dbReference type="GO" id="GO:0046872">
    <property type="term" value="F:metal ion binding"/>
    <property type="evidence" value="ECO:0007669"/>
    <property type="project" value="UniProtKB-KW"/>
</dbReference>
<evidence type="ECO:0000313" key="18">
    <source>
        <dbReference type="Proteomes" id="UP000582837"/>
    </source>
</evidence>
<dbReference type="HAMAP" id="MF_01274">
    <property type="entry name" value="Pantothen_kinase_3"/>
    <property type="match status" value="1"/>
</dbReference>
<evidence type="ECO:0000256" key="11">
    <source>
        <dbReference type="ARBA" id="ARBA00022840"/>
    </source>
</evidence>
<name>A0A841H7L8_9BACT</name>
<dbReference type="EMBL" id="JACHIA010000043">
    <property type="protein sequence ID" value="MBB6074097.1"/>
    <property type="molecule type" value="Genomic_DNA"/>
</dbReference>
<gene>
    <name evidence="16" type="primary">coaX</name>
    <name evidence="17" type="ORF">HNQ61_005778</name>
</gene>
<proteinExistence type="inferred from homology"/>
<evidence type="ECO:0000256" key="13">
    <source>
        <dbReference type="ARBA" id="ARBA00022993"/>
    </source>
</evidence>
<evidence type="ECO:0000256" key="7">
    <source>
        <dbReference type="ARBA" id="ARBA00022490"/>
    </source>
</evidence>
<dbReference type="GO" id="GO:0005737">
    <property type="term" value="C:cytoplasm"/>
    <property type="evidence" value="ECO:0007669"/>
    <property type="project" value="UniProtKB-SubCell"/>
</dbReference>
<protein>
    <recommendedName>
        <fullName evidence="15 16">Type III pantothenate kinase</fullName>
        <ecNumber evidence="6 16">2.7.1.33</ecNumber>
    </recommendedName>
    <alternativeName>
        <fullName evidence="16">PanK-III</fullName>
    </alternativeName>
    <alternativeName>
        <fullName evidence="16">Pantothenic acid kinase</fullName>
    </alternativeName>
</protein>
<dbReference type="RefSeq" id="WP_170038750.1">
    <property type="nucleotide sequence ID" value="NZ_JABDTL010000002.1"/>
</dbReference>
<evidence type="ECO:0000256" key="16">
    <source>
        <dbReference type="HAMAP-Rule" id="MF_01274"/>
    </source>
</evidence>
<keyword evidence="18" id="KW-1185">Reference proteome</keyword>
<feature type="active site" description="Proton acceptor" evidence="16">
    <location>
        <position position="109"/>
    </location>
</feature>
<comment type="function">
    <text evidence="16">Catalyzes the phosphorylation of pantothenate (Pan), the first step in CoA biosynthesis.</text>
</comment>
<comment type="pathway">
    <text evidence="4 16">Cofactor biosynthesis; coenzyme A biosynthesis; CoA from (R)-pantothenate: step 1/5.</text>
</comment>
<comment type="caution">
    <text evidence="16">Lacks conserved residue(s) required for the propagation of feature annotation.</text>
</comment>
<keyword evidence="11 16" id="KW-0067">ATP-binding</keyword>
<evidence type="ECO:0000256" key="5">
    <source>
        <dbReference type="ARBA" id="ARBA00011738"/>
    </source>
</evidence>
<comment type="cofactor">
    <cofactor evidence="16">
        <name>NH4(+)</name>
        <dbReference type="ChEBI" id="CHEBI:28938"/>
    </cofactor>
    <cofactor evidence="16">
        <name>K(+)</name>
        <dbReference type="ChEBI" id="CHEBI:29103"/>
    </cofactor>
    <text evidence="16">A monovalent cation. Ammonium or potassium.</text>
</comment>
<dbReference type="GO" id="GO:0004594">
    <property type="term" value="F:pantothenate kinase activity"/>
    <property type="evidence" value="ECO:0007669"/>
    <property type="project" value="UniProtKB-UniRule"/>
</dbReference>
<feature type="binding site" evidence="16">
    <location>
        <position position="184"/>
    </location>
    <ligand>
        <name>substrate</name>
    </ligand>
</feature>
<dbReference type="EC" id="2.7.1.33" evidence="6 16"/>
<feature type="binding site" evidence="16">
    <location>
        <position position="129"/>
    </location>
    <ligand>
        <name>K(+)</name>
        <dbReference type="ChEBI" id="CHEBI:29103"/>
    </ligand>
</feature>
<dbReference type="NCBIfam" id="NF009848">
    <property type="entry name" value="PRK13318.1-6"/>
    <property type="match status" value="1"/>
</dbReference>
<comment type="subunit">
    <text evidence="5 16">Homodimer.</text>
</comment>
<feature type="binding site" evidence="16">
    <location>
        <position position="132"/>
    </location>
    <ligand>
        <name>ATP</name>
        <dbReference type="ChEBI" id="CHEBI:30616"/>
    </ligand>
</feature>
<keyword evidence="8 16" id="KW-0808">Transferase</keyword>
<evidence type="ECO:0000256" key="6">
    <source>
        <dbReference type="ARBA" id="ARBA00012102"/>
    </source>
</evidence>
<reference evidence="17 18" key="1">
    <citation type="submission" date="2020-08" db="EMBL/GenBank/DDBJ databases">
        <title>Genomic Encyclopedia of Type Strains, Phase IV (KMG-IV): sequencing the most valuable type-strain genomes for metagenomic binning, comparative biology and taxonomic classification.</title>
        <authorList>
            <person name="Goeker M."/>
        </authorList>
    </citation>
    <scope>NUCLEOTIDE SEQUENCE [LARGE SCALE GENOMIC DNA]</scope>
    <source>
        <strain evidence="17 18">DSM 29007</strain>
    </source>
</reference>
<comment type="subcellular location">
    <subcellularLocation>
        <location evidence="3 16">Cytoplasm</location>
    </subcellularLocation>
</comment>
<accession>A0A841H7L8</accession>
<comment type="similarity">
    <text evidence="14 16">Belongs to the type III pantothenate kinase family.</text>
</comment>
<dbReference type="Gene3D" id="3.30.420.40">
    <property type="match status" value="2"/>
</dbReference>
<dbReference type="InterPro" id="IPR043129">
    <property type="entry name" value="ATPase_NBD"/>
</dbReference>
<dbReference type="AlphaFoldDB" id="A0A841H7L8"/>
<dbReference type="GO" id="GO:0015937">
    <property type="term" value="P:coenzyme A biosynthetic process"/>
    <property type="evidence" value="ECO:0007669"/>
    <property type="project" value="UniProtKB-UniRule"/>
</dbReference>
<dbReference type="SUPFAM" id="SSF53067">
    <property type="entry name" value="Actin-like ATPase domain"/>
    <property type="match status" value="2"/>
</dbReference>
<feature type="binding site" evidence="16">
    <location>
        <begin position="107"/>
        <end position="110"/>
    </location>
    <ligand>
        <name>substrate</name>
    </ligand>
</feature>
<evidence type="ECO:0000256" key="8">
    <source>
        <dbReference type="ARBA" id="ARBA00022679"/>
    </source>
</evidence>
<evidence type="ECO:0000313" key="17">
    <source>
        <dbReference type="EMBL" id="MBB6074097.1"/>
    </source>
</evidence>
<comment type="caution">
    <text evidence="17">The sequence shown here is derived from an EMBL/GenBank/DDBJ whole genome shotgun (WGS) entry which is preliminary data.</text>
</comment>
<sequence>MDLVFDVGNTETVIGWFQDSELRGHWRVSTDSRRTADEYGLILVQLLSASGVGSSPVRAATIGSVVPAMTTVLRDACRRYLAVSAIDVNARTPLPITLDVDEPLTVGADRIVNTLAAQRMFGTDTVVVDLGTATTFDCITRDGVFIGGVISPGVKTAASSLTDRTAKLPRVELVPPQRVIGRRTDACIQSGIFYGAVDAIDGTVTRIREEWGSDNLLVVATGGLAELIGPHCRTVQRIEPYLTLYGLEFAREHLAGVEP</sequence>
<comment type="cofactor">
    <cofactor evidence="2">
        <name>K(+)</name>
        <dbReference type="ChEBI" id="CHEBI:29103"/>
    </cofactor>
</comment>
<dbReference type="Pfam" id="PF03309">
    <property type="entry name" value="Pan_kinase"/>
    <property type="match status" value="1"/>
</dbReference>
<dbReference type="CDD" id="cd24015">
    <property type="entry name" value="ASKHA_NBD_PanK-III"/>
    <property type="match status" value="1"/>
</dbReference>
<keyword evidence="13 16" id="KW-0173">Coenzyme A biosynthesis</keyword>
<dbReference type="NCBIfam" id="TIGR00671">
    <property type="entry name" value="baf"/>
    <property type="match status" value="1"/>
</dbReference>
<dbReference type="PANTHER" id="PTHR34265">
    <property type="entry name" value="TYPE III PANTOTHENATE KINASE"/>
    <property type="match status" value="1"/>
</dbReference>
<dbReference type="UniPathway" id="UPA00241">
    <property type="reaction ID" value="UER00352"/>
</dbReference>
<evidence type="ECO:0000256" key="12">
    <source>
        <dbReference type="ARBA" id="ARBA00022958"/>
    </source>
</evidence>
<feature type="binding site" evidence="16">
    <location>
        <begin position="6"/>
        <end position="13"/>
    </location>
    <ligand>
        <name>ATP</name>
        <dbReference type="ChEBI" id="CHEBI:30616"/>
    </ligand>
</feature>
<evidence type="ECO:0000256" key="9">
    <source>
        <dbReference type="ARBA" id="ARBA00022741"/>
    </source>
</evidence>
<organism evidence="17 18">
    <name type="scientific">Longimicrobium terrae</name>
    <dbReference type="NCBI Taxonomy" id="1639882"/>
    <lineage>
        <taxon>Bacteria</taxon>
        <taxon>Pseudomonadati</taxon>
        <taxon>Gemmatimonadota</taxon>
        <taxon>Longimicrobiia</taxon>
        <taxon>Longimicrobiales</taxon>
        <taxon>Longimicrobiaceae</taxon>
        <taxon>Longimicrobium</taxon>
    </lineage>
</organism>